<dbReference type="CDD" id="cd16448">
    <property type="entry name" value="RING-H2"/>
    <property type="match status" value="1"/>
</dbReference>
<dbReference type="OMA" id="FVEHLWS"/>
<dbReference type="Proteomes" id="UP000030762">
    <property type="component" value="Unassembled WGS sequence"/>
</dbReference>
<dbReference type="SMART" id="SM00184">
    <property type="entry name" value="RING"/>
    <property type="match status" value="1"/>
</dbReference>
<keyword evidence="1" id="KW-0479">Metal-binding</keyword>
<dbReference type="InParanoid" id="T0PUY9"/>
<dbReference type="InterPro" id="IPR053238">
    <property type="entry name" value="RING-H2_zinc_finger"/>
</dbReference>
<dbReference type="EMBL" id="JH767185">
    <property type="protein sequence ID" value="EQC29334.1"/>
    <property type="molecule type" value="Genomic_DNA"/>
</dbReference>
<name>T0PUY9_SAPDV</name>
<sequence>MNDEIHFLASAKQLAKTWPRTTSLLAPWTTAFTLAPVVVAPSIGAGSHTLGYFVQYDLTFTCPITSRSWTLHTRYSLLLQLRMQLAQLHAAMPSRSLPHVLQLPFPAKTWDPERPRIIAERMRRFQTFVEHLWSLYASCVVPTAGAPKEADDVVQCLRAFLCVPEAVLAISVRRINEMPQDMDPCVVCLGEFAVDDLSCPSTVLELACGHVFHQACLQQWCAVAATCPTCRCDVGYMSLVEI</sequence>
<dbReference type="eggNOG" id="KOG0800">
    <property type="taxonomic scope" value="Eukaryota"/>
</dbReference>
<proteinExistence type="predicted"/>
<dbReference type="PROSITE" id="PS50089">
    <property type="entry name" value="ZF_RING_2"/>
    <property type="match status" value="1"/>
</dbReference>
<dbReference type="SUPFAM" id="SSF64268">
    <property type="entry name" value="PX domain"/>
    <property type="match status" value="1"/>
</dbReference>
<evidence type="ECO:0000313" key="7">
    <source>
        <dbReference type="Proteomes" id="UP000030762"/>
    </source>
</evidence>
<dbReference type="VEuPathDB" id="FungiDB:SDRG_13003"/>
<dbReference type="PANTHER" id="PTHR14155">
    <property type="entry name" value="RING FINGER DOMAIN-CONTAINING"/>
    <property type="match status" value="1"/>
</dbReference>
<evidence type="ECO:0000259" key="5">
    <source>
        <dbReference type="PROSITE" id="PS50089"/>
    </source>
</evidence>
<dbReference type="InterPro" id="IPR036871">
    <property type="entry name" value="PX_dom_sf"/>
</dbReference>
<dbReference type="Gene3D" id="3.30.1520.10">
    <property type="entry name" value="Phox-like domain"/>
    <property type="match status" value="1"/>
</dbReference>
<evidence type="ECO:0000256" key="1">
    <source>
        <dbReference type="ARBA" id="ARBA00022723"/>
    </source>
</evidence>
<feature type="domain" description="RING-type" evidence="5">
    <location>
        <begin position="185"/>
        <end position="231"/>
    </location>
</feature>
<evidence type="ECO:0000256" key="3">
    <source>
        <dbReference type="ARBA" id="ARBA00022833"/>
    </source>
</evidence>
<dbReference type="OrthoDB" id="72307at2759"/>
<dbReference type="AlphaFoldDB" id="T0PUY9"/>
<evidence type="ECO:0000256" key="2">
    <source>
        <dbReference type="ARBA" id="ARBA00022771"/>
    </source>
</evidence>
<evidence type="ECO:0000313" key="6">
    <source>
        <dbReference type="EMBL" id="EQC29334.1"/>
    </source>
</evidence>
<accession>T0PUY9</accession>
<dbReference type="GO" id="GO:0008270">
    <property type="term" value="F:zinc ion binding"/>
    <property type="evidence" value="ECO:0007669"/>
    <property type="project" value="UniProtKB-KW"/>
</dbReference>
<keyword evidence="2 4" id="KW-0863">Zinc-finger</keyword>
<dbReference type="RefSeq" id="XP_008617308.1">
    <property type="nucleotide sequence ID" value="XM_008619086.1"/>
</dbReference>
<dbReference type="STRING" id="1156394.T0PUY9"/>
<protein>
    <recommendedName>
        <fullName evidence="5">RING-type domain-containing protein</fullName>
    </recommendedName>
</protein>
<evidence type="ECO:0000256" key="4">
    <source>
        <dbReference type="PROSITE-ProRule" id="PRU00175"/>
    </source>
</evidence>
<dbReference type="SUPFAM" id="SSF57850">
    <property type="entry name" value="RING/U-box"/>
    <property type="match status" value="1"/>
</dbReference>
<dbReference type="PANTHER" id="PTHR14155:SF627">
    <property type="entry name" value="OS06G0192800 PROTEIN"/>
    <property type="match status" value="1"/>
</dbReference>
<gene>
    <name evidence="6" type="ORF">SDRG_13003</name>
</gene>
<dbReference type="InterPro" id="IPR001841">
    <property type="entry name" value="Znf_RING"/>
</dbReference>
<dbReference type="CDD" id="cd06093">
    <property type="entry name" value="PX_domain"/>
    <property type="match status" value="1"/>
</dbReference>
<dbReference type="GO" id="GO:0035091">
    <property type="term" value="F:phosphatidylinositol binding"/>
    <property type="evidence" value="ECO:0007669"/>
    <property type="project" value="InterPro"/>
</dbReference>
<reference evidence="6 7" key="1">
    <citation type="submission" date="2012-04" db="EMBL/GenBank/DDBJ databases">
        <title>The Genome Sequence of Saprolegnia declina VS20.</title>
        <authorList>
            <consortium name="The Broad Institute Genome Sequencing Platform"/>
            <person name="Russ C."/>
            <person name="Nusbaum C."/>
            <person name="Tyler B."/>
            <person name="van West P."/>
            <person name="Dieguez-Uribeondo J."/>
            <person name="de Bruijn I."/>
            <person name="Tripathy S."/>
            <person name="Jiang R."/>
            <person name="Young S.K."/>
            <person name="Zeng Q."/>
            <person name="Gargeya S."/>
            <person name="Fitzgerald M."/>
            <person name="Haas B."/>
            <person name="Abouelleil A."/>
            <person name="Alvarado L."/>
            <person name="Arachchi H.M."/>
            <person name="Berlin A."/>
            <person name="Chapman S.B."/>
            <person name="Goldberg J."/>
            <person name="Griggs A."/>
            <person name="Gujja S."/>
            <person name="Hansen M."/>
            <person name="Howarth C."/>
            <person name="Imamovic A."/>
            <person name="Larimer J."/>
            <person name="McCowen C."/>
            <person name="Montmayeur A."/>
            <person name="Murphy C."/>
            <person name="Neiman D."/>
            <person name="Pearson M."/>
            <person name="Priest M."/>
            <person name="Roberts A."/>
            <person name="Saif S."/>
            <person name="Shea T."/>
            <person name="Sisk P."/>
            <person name="Sykes S."/>
            <person name="Wortman J."/>
            <person name="Nusbaum C."/>
            <person name="Birren B."/>
        </authorList>
    </citation>
    <scope>NUCLEOTIDE SEQUENCE [LARGE SCALE GENOMIC DNA]</scope>
    <source>
        <strain evidence="6 7">VS20</strain>
    </source>
</reference>
<dbReference type="Pfam" id="PF13639">
    <property type="entry name" value="zf-RING_2"/>
    <property type="match status" value="1"/>
</dbReference>
<dbReference type="InterPro" id="IPR013083">
    <property type="entry name" value="Znf_RING/FYVE/PHD"/>
</dbReference>
<keyword evidence="3" id="KW-0862">Zinc</keyword>
<organism evidence="6 7">
    <name type="scientific">Saprolegnia diclina (strain VS20)</name>
    <dbReference type="NCBI Taxonomy" id="1156394"/>
    <lineage>
        <taxon>Eukaryota</taxon>
        <taxon>Sar</taxon>
        <taxon>Stramenopiles</taxon>
        <taxon>Oomycota</taxon>
        <taxon>Saprolegniomycetes</taxon>
        <taxon>Saprolegniales</taxon>
        <taxon>Saprolegniaceae</taxon>
        <taxon>Saprolegnia</taxon>
    </lineage>
</organism>
<dbReference type="GeneID" id="19953730"/>
<keyword evidence="7" id="KW-1185">Reference proteome</keyword>
<dbReference type="Gene3D" id="3.30.40.10">
    <property type="entry name" value="Zinc/RING finger domain, C3HC4 (zinc finger)"/>
    <property type="match status" value="1"/>
</dbReference>